<proteinExistence type="predicted"/>
<comment type="caution">
    <text evidence="1">The sequence shown here is derived from an EMBL/GenBank/DDBJ whole genome shotgun (WGS) entry which is preliminary data.</text>
</comment>
<dbReference type="AlphaFoldDB" id="A0A4C2A7D0"/>
<protein>
    <submittedName>
        <fullName evidence="1">Uncharacterized protein</fullName>
    </submittedName>
</protein>
<reference evidence="1 2" key="1">
    <citation type="journal article" date="2019" name="Commun. Biol.">
        <title>The bagworm genome reveals a unique fibroin gene that provides high tensile strength.</title>
        <authorList>
            <person name="Kono N."/>
            <person name="Nakamura H."/>
            <person name="Ohtoshi R."/>
            <person name="Tomita M."/>
            <person name="Numata K."/>
            <person name="Arakawa K."/>
        </authorList>
    </citation>
    <scope>NUCLEOTIDE SEQUENCE [LARGE SCALE GENOMIC DNA]</scope>
</reference>
<keyword evidence="2" id="KW-1185">Reference proteome</keyword>
<name>A0A4C2A7D0_EUMVA</name>
<evidence type="ECO:0000313" key="1">
    <source>
        <dbReference type="EMBL" id="GBP96761.1"/>
    </source>
</evidence>
<accession>A0A4C2A7D0</accession>
<dbReference type="EMBL" id="BGZK01002831">
    <property type="protein sequence ID" value="GBP96761.1"/>
    <property type="molecule type" value="Genomic_DNA"/>
</dbReference>
<sequence length="142" mass="15732">MPHFFENIALPNPPTPKRSIATPYQAYHTPTASTKDADRGVGRLGVYRVFILRNNKLYLNAYVVDDLISSEEREETQNEIDTYSVGNHHVLTTNSENANQSSVGQVLAITEASVPNFGKCNGDTVAMSPEGRALEEYRFLGN</sequence>
<organism evidence="1 2">
    <name type="scientific">Eumeta variegata</name>
    <name type="common">Bagworm moth</name>
    <name type="synonym">Eumeta japonica</name>
    <dbReference type="NCBI Taxonomy" id="151549"/>
    <lineage>
        <taxon>Eukaryota</taxon>
        <taxon>Metazoa</taxon>
        <taxon>Ecdysozoa</taxon>
        <taxon>Arthropoda</taxon>
        <taxon>Hexapoda</taxon>
        <taxon>Insecta</taxon>
        <taxon>Pterygota</taxon>
        <taxon>Neoptera</taxon>
        <taxon>Endopterygota</taxon>
        <taxon>Lepidoptera</taxon>
        <taxon>Glossata</taxon>
        <taxon>Ditrysia</taxon>
        <taxon>Tineoidea</taxon>
        <taxon>Psychidae</taxon>
        <taxon>Oiketicinae</taxon>
        <taxon>Eumeta</taxon>
    </lineage>
</organism>
<gene>
    <name evidence="1" type="ORF">EVAR_68208_1</name>
</gene>
<dbReference type="Proteomes" id="UP000299102">
    <property type="component" value="Unassembled WGS sequence"/>
</dbReference>
<evidence type="ECO:0000313" key="2">
    <source>
        <dbReference type="Proteomes" id="UP000299102"/>
    </source>
</evidence>